<comment type="subunit">
    <text evidence="8">Homodimer.</text>
</comment>
<dbReference type="PANTHER" id="PTHR11067">
    <property type="entry name" value="INOSINE TRIPHOSPHATE PYROPHOSPHATASE/HAM1 PROTEIN"/>
    <property type="match status" value="1"/>
</dbReference>
<dbReference type="CDD" id="cd00515">
    <property type="entry name" value="HAM1"/>
    <property type="match status" value="1"/>
</dbReference>
<dbReference type="Gene3D" id="3.90.950.10">
    <property type="match status" value="1"/>
</dbReference>
<dbReference type="FunFam" id="3.90.950.10:FF:000019">
    <property type="entry name" value="Inosine triphosphate pyrophosphatase"/>
    <property type="match status" value="1"/>
</dbReference>
<comment type="catalytic activity">
    <reaction evidence="8">
        <text>ITP + H2O = IMP + diphosphate + H(+)</text>
        <dbReference type="Rhea" id="RHEA:29399"/>
        <dbReference type="ChEBI" id="CHEBI:15377"/>
        <dbReference type="ChEBI" id="CHEBI:15378"/>
        <dbReference type="ChEBI" id="CHEBI:33019"/>
        <dbReference type="ChEBI" id="CHEBI:58053"/>
        <dbReference type="ChEBI" id="CHEBI:61402"/>
        <dbReference type="EC" id="3.6.1.66"/>
    </reaction>
</comment>
<evidence type="ECO:0000313" key="9">
    <source>
        <dbReference type="EMBL" id="ETW37442.1"/>
    </source>
</evidence>
<comment type="catalytic activity">
    <reaction evidence="8">
        <text>dITP + H2O = dIMP + diphosphate + H(+)</text>
        <dbReference type="Rhea" id="RHEA:28342"/>
        <dbReference type="ChEBI" id="CHEBI:15377"/>
        <dbReference type="ChEBI" id="CHEBI:15378"/>
        <dbReference type="ChEBI" id="CHEBI:33019"/>
        <dbReference type="ChEBI" id="CHEBI:61194"/>
        <dbReference type="ChEBI" id="CHEBI:61382"/>
        <dbReference type="EC" id="3.6.1.66"/>
    </reaction>
</comment>
<dbReference type="InterPro" id="IPR029001">
    <property type="entry name" value="ITPase-like_fam"/>
</dbReference>
<dbReference type="GO" id="GO:0009204">
    <property type="term" value="P:deoxyribonucleoside triphosphate catabolic process"/>
    <property type="evidence" value="ECO:0007669"/>
    <property type="project" value="UniProtKB-UniRule"/>
</dbReference>
<accession>A0A024W9R5</accession>
<keyword evidence="2 8" id="KW-0963">Cytoplasm</keyword>
<dbReference type="SUPFAM" id="SSF52972">
    <property type="entry name" value="ITPase-like"/>
    <property type="match status" value="1"/>
</dbReference>
<dbReference type="GO" id="GO:0035870">
    <property type="term" value="F:dITP diphosphatase activity"/>
    <property type="evidence" value="ECO:0007669"/>
    <property type="project" value="UniProtKB-UniRule"/>
</dbReference>
<dbReference type="GO" id="GO:0046872">
    <property type="term" value="F:metal ion binding"/>
    <property type="evidence" value="ECO:0007669"/>
    <property type="project" value="UniProtKB-KW"/>
</dbReference>
<evidence type="ECO:0000313" key="10">
    <source>
        <dbReference type="Proteomes" id="UP000030708"/>
    </source>
</evidence>
<evidence type="ECO:0000256" key="8">
    <source>
        <dbReference type="HAMAP-Rule" id="MF_03148"/>
    </source>
</evidence>
<feature type="binding site" evidence="8">
    <location>
        <begin position="7"/>
        <end position="12"/>
    </location>
    <ligand>
        <name>ITP</name>
        <dbReference type="ChEBI" id="CHEBI:61402"/>
    </ligand>
</feature>
<evidence type="ECO:0000256" key="7">
    <source>
        <dbReference type="ARBA" id="ARBA00023080"/>
    </source>
</evidence>
<dbReference type="OrthoDB" id="6288734at2759"/>
<evidence type="ECO:0000256" key="3">
    <source>
        <dbReference type="ARBA" id="ARBA00022723"/>
    </source>
</evidence>
<feature type="binding site" evidence="8">
    <location>
        <begin position="73"/>
        <end position="74"/>
    </location>
    <ligand>
        <name>ITP</name>
        <dbReference type="ChEBI" id="CHEBI:61402"/>
    </ligand>
</feature>
<organism evidence="9 10">
    <name type="scientific">Plasmodium falciparum Tanzania</name>
    <name type="common">2000708</name>
    <dbReference type="NCBI Taxonomy" id="1036725"/>
    <lineage>
        <taxon>Eukaryota</taxon>
        <taxon>Sar</taxon>
        <taxon>Alveolata</taxon>
        <taxon>Apicomplexa</taxon>
        <taxon>Aconoidasida</taxon>
        <taxon>Haemosporida</taxon>
        <taxon>Plasmodiidae</taxon>
        <taxon>Plasmodium</taxon>
        <taxon>Plasmodium (Laverania)</taxon>
    </lineage>
</organism>
<evidence type="ECO:0000256" key="1">
    <source>
        <dbReference type="ARBA" id="ARBA00008023"/>
    </source>
</evidence>
<proteinExistence type="inferred from homology"/>
<evidence type="ECO:0000256" key="4">
    <source>
        <dbReference type="ARBA" id="ARBA00022741"/>
    </source>
</evidence>
<feature type="binding site" evidence="8">
    <location>
        <position position="73"/>
    </location>
    <ligand>
        <name>Mg(2+)</name>
        <dbReference type="ChEBI" id="CHEBI:18420"/>
    </ligand>
</feature>
<reference evidence="9 10" key="1">
    <citation type="submission" date="2013-02" db="EMBL/GenBank/DDBJ databases">
        <title>The Genome Annotation of Plasmodium falciparum Tanzania (2000708).</title>
        <authorList>
            <consortium name="The Broad Institute Genome Sequencing Platform"/>
            <consortium name="The Broad Institute Genome Sequencing Center for Infectious Disease"/>
            <person name="Neafsey D."/>
            <person name="Hoffman S."/>
            <person name="Volkman S."/>
            <person name="Rosenthal P."/>
            <person name="Walker B."/>
            <person name="Young S.K."/>
            <person name="Zeng Q."/>
            <person name="Gargeya S."/>
            <person name="Fitzgerald M."/>
            <person name="Haas B."/>
            <person name="Abouelleil A."/>
            <person name="Allen A.W."/>
            <person name="Alvarado L."/>
            <person name="Arachchi H.M."/>
            <person name="Berlin A.M."/>
            <person name="Chapman S.B."/>
            <person name="Gainer-Dewar J."/>
            <person name="Goldberg J."/>
            <person name="Griggs A."/>
            <person name="Gujja S."/>
            <person name="Hansen M."/>
            <person name="Howarth C."/>
            <person name="Imamovic A."/>
            <person name="Ireland A."/>
            <person name="Larimer J."/>
            <person name="McCowan C."/>
            <person name="Murphy C."/>
            <person name="Pearson M."/>
            <person name="Poon T.W."/>
            <person name="Priest M."/>
            <person name="Roberts A."/>
            <person name="Saif S."/>
            <person name="Shea T."/>
            <person name="Sisk P."/>
            <person name="Sykes S."/>
            <person name="Wortman J."/>
            <person name="Nusbaum C."/>
            <person name="Birren B."/>
        </authorList>
    </citation>
    <scope>NUCLEOTIDE SEQUENCE [LARGE SCALE GENOMIC DNA]</scope>
    <source>
        <strain evidence="10">Tanzania (2000708)</strain>
    </source>
</reference>
<feature type="binding site" evidence="8">
    <location>
        <position position="170"/>
    </location>
    <ligand>
        <name>ITP</name>
        <dbReference type="ChEBI" id="CHEBI:61402"/>
    </ligand>
</feature>
<evidence type="ECO:0000256" key="2">
    <source>
        <dbReference type="ARBA" id="ARBA00022490"/>
    </source>
</evidence>
<gene>
    <name evidence="9" type="ORF">PFTANZ_01879</name>
</gene>
<feature type="binding site" evidence="8">
    <location>
        <begin position="147"/>
        <end position="150"/>
    </location>
    <ligand>
        <name>ITP</name>
        <dbReference type="ChEBI" id="CHEBI:61402"/>
    </ligand>
</feature>
<comment type="function">
    <text evidence="8">Pyrophosphatase that hydrolyzes non-canonical purine nucleotides such as inosine triphosphate (ITP), deoxyinosine triphosphate (dITP) or xanthosine 5'-triphosphate (XTP) to their respective monophosphate derivatives. The enzyme does not distinguish between the deoxy- and ribose forms. Probably excludes non-canonical purines from RNA and DNA precursor pools, thus preventing their incorporation into RNA and DNA and avoiding chromosomal lesions.</text>
</comment>
<feature type="binding site" evidence="8">
    <location>
        <position position="48"/>
    </location>
    <ligand>
        <name>ITP</name>
        <dbReference type="ChEBI" id="CHEBI:61402"/>
    </ligand>
</feature>
<feature type="binding site" evidence="8">
    <location>
        <position position="35"/>
    </location>
    <ligand>
        <name>Mg(2+)</name>
        <dbReference type="ChEBI" id="CHEBI:18420"/>
    </ligand>
</feature>
<comment type="similarity">
    <text evidence="1 8">Belongs to the HAM1 NTPase family.</text>
</comment>
<comment type="catalytic activity">
    <reaction evidence="8">
        <text>XTP + H2O = XMP + diphosphate + H(+)</text>
        <dbReference type="Rhea" id="RHEA:28610"/>
        <dbReference type="ChEBI" id="CHEBI:15377"/>
        <dbReference type="ChEBI" id="CHEBI:15378"/>
        <dbReference type="ChEBI" id="CHEBI:33019"/>
        <dbReference type="ChEBI" id="CHEBI:57464"/>
        <dbReference type="ChEBI" id="CHEBI:61314"/>
        <dbReference type="EC" id="3.6.1.66"/>
    </reaction>
</comment>
<dbReference type="PANTHER" id="PTHR11067:SF9">
    <property type="entry name" value="INOSINE TRIPHOSPHATE PYROPHOSPHATASE"/>
    <property type="match status" value="1"/>
</dbReference>
<dbReference type="EMBL" id="KI926363">
    <property type="protein sequence ID" value="ETW37442.1"/>
    <property type="molecule type" value="Genomic_DNA"/>
</dbReference>
<dbReference type="GO" id="GO:0000166">
    <property type="term" value="F:nucleotide binding"/>
    <property type="evidence" value="ECO:0007669"/>
    <property type="project" value="UniProtKB-KW"/>
</dbReference>
<keyword evidence="3 8" id="KW-0479">Metal-binding</keyword>
<evidence type="ECO:0000256" key="5">
    <source>
        <dbReference type="ARBA" id="ARBA00022801"/>
    </source>
</evidence>
<comment type="caution">
    <text evidence="8">Lacks conserved residue(s) required for the propagation of feature annotation.</text>
</comment>
<keyword evidence="4 8" id="KW-0547">Nucleotide-binding</keyword>
<dbReference type="AlphaFoldDB" id="A0A024W9R5"/>
<dbReference type="GO" id="GO:0036220">
    <property type="term" value="F:ITP diphosphatase activity"/>
    <property type="evidence" value="ECO:0007669"/>
    <property type="project" value="UniProtKB-UniRule"/>
</dbReference>
<dbReference type="InterPro" id="IPR002637">
    <property type="entry name" value="RdgB/HAM1"/>
</dbReference>
<dbReference type="EC" id="3.6.1.66" evidence="8"/>
<sequence length="198" mass="23114">MEIYLVTGNMNKKEEFLKMMDEELNVEFVNINLEEIQAQDIVEINEHKVKTAYNILKKQDNNKNKKRYVITDDTGLFISKLNNFPGPYIKWMQKALGSKGIADVVSRLDDNTCHAICTYSVYDGKDVHSFKGITNGKIVEPRGNNKFGWDNIFQPESLSKTFGEMTFDEKQNFSPRFKAFVQLKEFLMNEHKKYNNEF</sequence>
<keyword evidence="8" id="KW-0464">Manganese</keyword>
<evidence type="ECO:0000256" key="6">
    <source>
        <dbReference type="ARBA" id="ARBA00022842"/>
    </source>
</evidence>
<dbReference type="GO" id="GO:0009117">
    <property type="term" value="P:nucleotide metabolic process"/>
    <property type="evidence" value="ECO:0007669"/>
    <property type="project" value="UniProtKB-KW"/>
</dbReference>
<comment type="cofactor">
    <cofactor evidence="8">
        <name>Mg(2+)</name>
        <dbReference type="ChEBI" id="CHEBI:18420"/>
    </cofactor>
    <cofactor evidence="8">
        <name>Mn(2+)</name>
        <dbReference type="ChEBI" id="CHEBI:29035"/>
    </cofactor>
    <text evidence="8">Binds 1 divalent metal cation per subunit; can use either Mg(2+) or Mn(2+).</text>
</comment>
<keyword evidence="7 8" id="KW-0546">Nucleotide metabolism</keyword>
<protein>
    <recommendedName>
        <fullName evidence="8">Inosine triphosphate pyrophosphatase</fullName>
        <shortName evidence="8">ITPase</shortName>
        <shortName evidence="8">Inosine triphosphatase</shortName>
        <ecNumber evidence="8">3.6.1.66</ecNumber>
    </recommendedName>
    <alternativeName>
        <fullName evidence="8">Non-canonical purine NTP pyrophosphatase</fullName>
    </alternativeName>
    <alternativeName>
        <fullName evidence="8">Non-standard purine NTP pyrophosphatase</fullName>
    </alternativeName>
    <alternativeName>
        <fullName evidence="8">Nucleoside-triphosphate diphosphatase</fullName>
    </alternativeName>
    <alternativeName>
        <fullName evidence="8">Nucleoside-triphosphate pyrophosphatase</fullName>
        <shortName evidence="8">NTPase</shortName>
    </alternativeName>
    <alternativeName>
        <fullName evidence="8">XTP/dITP diphosphatase</fullName>
    </alternativeName>
</protein>
<dbReference type="eggNOG" id="KOG3222">
    <property type="taxonomic scope" value="Eukaryota"/>
</dbReference>
<dbReference type="Proteomes" id="UP000030708">
    <property type="component" value="Unassembled WGS sequence"/>
</dbReference>
<keyword evidence="5 8" id="KW-0378">Hydrolase</keyword>
<dbReference type="HAMAP" id="MF_03148">
    <property type="entry name" value="HAM1_NTPase"/>
    <property type="match status" value="1"/>
</dbReference>
<comment type="subcellular location">
    <subcellularLocation>
        <location evidence="8">Cytoplasm</location>
    </subcellularLocation>
</comment>
<keyword evidence="6 8" id="KW-0460">Magnesium</keyword>
<dbReference type="InterPro" id="IPR027502">
    <property type="entry name" value="ITPase"/>
</dbReference>
<name>A0A024W9R5_PLAFA</name>
<reference evidence="9 10" key="2">
    <citation type="submission" date="2013-02" db="EMBL/GenBank/DDBJ databases">
        <title>The Genome Sequence of Plasmodium falciparum Tanzania (2000708).</title>
        <authorList>
            <consortium name="The Broad Institute Genome Sequencing Platform"/>
            <consortium name="The Broad Institute Genome Sequencing Center for Infectious Disease"/>
            <person name="Neafsey D."/>
            <person name="Cheeseman I."/>
            <person name="Volkman S."/>
            <person name="Adams J."/>
            <person name="Walker B."/>
            <person name="Young S.K."/>
            <person name="Zeng Q."/>
            <person name="Gargeya S."/>
            <person name="Fitzgerald M."/>
            <person name="Haas B."/>
            <person name="Abouelleil A."/>
            <person name="Alvarado L."/>
            <person name="Arachchi H.M."/>
            <person name="Berlin A.M."/>
            <person name="Chapman S.B."/>
            <person name="Dewar J."/>
            <person name="Goldberg J."/>
            <person name="Griggs A."/>
            <person name="Gujja S."/>
            <person name="Hansen M."/>
            <person name="Howarth C."/>
            <person name="Imamovic A."/>
            <person name="Larimer J."/>
            <person name="McCowan C."/>
            <person name="Murphy C."/>
            <person name="Neiman D."/>
            <person name="Pearson M."/>
            <person name="Priest M."/>
            <person name="Roberts A."/>
            <person name="Saif S."/>
            <person name="Shea T."/>
            <person name="Sisk P."/>
            <person name="Sykes S."/>
            <person name="Wortman J."/>
            <person name="Nusbaum C."/>
            <person name="Birren B."/>
        </authorList>
    </citation>
    <scope>NUCLEOTIDE SEQUENCE [LARGE SCALE GENOMIC DNA]</scope>
    <source>
        <strain evidence="10">Tanzania (2000708)</strain>
    </source>
</reference>
<dbReference type="GO" id="GO:0005737">
    <property type="term" value="C:cytoplasm"/>
    <property type="evidence" value="ECO:0007669"/>
    <property type="project" value="UniProtKB-SubCell"/>
</dbReference>
<dbReference type="Pfam" id="PF01725">
    <property type="entry name" value="Ham1p_like"/>
    <property type="match status" value="1"/>
</dbReference>
<dbReference type="GO" id="GO:0036222">
    <property type="term" value="F:XTP diphosphatase activity"/>
    <property type="evidence" value="ECO:0007669"/>
    <property type="project" value="UniProtKB-UniRule"/>
</dbReference>